<dbReference type="PANTHER" id="PTHR39624:SF2">
    <property type="entry name" value="OSMC-LIKE PROTEIN"/>
    <property type="match status" value="1"/>
</dbReference>
<gene>
    <name evidence="1" type="ORF">GCM10009606_09160</name>
</gene>
<dbReference type="EMBL" id="BAAAJE010000002">
    <property type="protein sequence ID" value="GAA1131247.1"/>
    <property type="molecule type" value="Genomic_DNA"/>
</dbReference>
<evidence type="ECO:0000313" key="2">
    <source>
        <dbReference type="Proteomes" id="UP001499979"/>
    </source>
</evidence>
<dbReference type="RefSeq" id="WP_343906071.1">
    <property type="nucleotide sequence ID" value="NZ_BAAAJE010000002.1"/>
</dbReference>
<accession>A0ABP4EZS2</accession>
<sequence length="136" mass="14906">MTTAQDLQTLHVEHLGDDRFEIVVRGHRVLVDQPLEAHGGDRGPTPTELFVASLASCVAFYARRYLRRHGLPEQGLAVSTDYAMASGPARVGSLRIRIDLPDGVPEERRAALLGFASHCTVHNSITREPEIVVELG</sequence>
<dbReference type="PANTHER" id="PTHR39624">
    <property type="entry name" value="PROTEIN INVOLVED IN RIMO-MEDIATED BETA-METHYLTHIOLATION OF RIBOSOMAL PROTEIN S12 YCAO"/>
    <property type="match status" value="1"/>
</dbReference>
<organism evidence="1 2">
    <name type="scientific">Nocardioides aquiterrae</name>
    <dbReference type="NCBI Taxonomy" id="203799"/>
    <lineage>
        <taxon>Bacteria</taxon>
        <taxon>Bacillati</taxon>
        <taxon>Actinomycetota</taxon>
        <taxon>Actinomycetes</taxon>
        <taxon>Propionibacteriales</taxon>
        <taxon>Nocardioidaceae</taxon>
        <taxon>Nocardioides</taxon>
    </lineage>
</organism>
<comment type="caution">
    <text evidence="1">The sequence shown here is derived from an EMBL/GenBank/DDBJ whole genome shotgun (WGS) entry which is preliminary data.</text>
</comment>
<evidence type="ECO:0008006" key="3">
    <source>
        <dbReference type="Google" id="ProtNLM"/>
    </source>
</evidence>
<evidence type="ECO:0000313" key="1">
    <source>
        <dbReference type="EMBL" id="GAA1131247.1"/>
    </source>
</evidence>
<dbReference type="Proteomes" id="UP001499979">
    <property type="component" value="Unassembled WGS sequence"/>
</dbReference>
<dbReference type="Gene3D" id="3.30.300.20">
    <property type="match status" value="1"/>
</dbReference>
<keyword evidence="2" id="KW-1185">Reference proteome</keyword>
<name>A0ABP4EZS2_9ACTN</name>
<dbReference type="InterPro" id="IPR036102">
    <property type="entry name" value="OsmC/Ohrsf"/>
</dbReference>
<protein>
    <recommendedName>
        <fullName evidence="3">OsmC family peroxiredoxin</fullName>
    </recommendedName>
</protein>
<dbReference type="Pfam" id="PF02566">
    <property type="entry name" value="OsmC"/>
    <property type="match status" value="1"/>
</dbReference>
<dbReference type="SUPFAM" id="SSF82784">
    <property type="entry name" value="OsmC-like"/>
    <property type="match status" value="1"/>
</dbReference>
<reference evidence="2" key="1">
    <citation type="journal article" date="2019" name="Int. J. Syst. Evol. Microbiol.">
        <title>The Global Catalogue of Microorganisms (GCM) 10K type strain sequencing project: providing services to taxonomists for standard genome sequencing and annotation.</title>
        <authorList>
            <consortium name="The Broad Institute Genomics Platform"/>
            <consortium name="The Broad Institute Genome Sequencing Center for Infectious Disease"/>
            <person name="Wu L."/>
            <person name="Ma J."/>
        </authorList>
    </citation>
    <scope>NUCLEOTIDE SEQUENCE [LARGE SCALE GENOMIC DNA]</scope>
    <source>
        <strain evidence="2">JCM 11813</strain>
    </source>
</reference>
<dbReference type="InterPro" id="IPR003718">
    <property type="entry name" value="OsmC/Ohr_fam"/>
</dbReference>
<dbReference type="InterPro" id="IPR015946">
    <property type="entry name" value="KH_dom-like_a/b"/>
</dbReference>
<proteinExistence type="predicted"/>